<dbReference type="SUPFAM" id="SSF111369">
    <property type="entry name" value="HlyD-like secretion proteins"/>
    <property type="match status" value="2"/>
</dbReference>
<dbReference type="Gene3D" id="1.10.287.470">
    <property type="entry name" value="Helix hairpin bin"/>
    <property type="match status" value="1"/>
</dbReference>
<dbReference type="STRING" id="320771.Cflav_PD5580"/>
<dbReference type="InterPro" id="IPR058625">
    <property type="entry name" value="MdtA-like_BSH"/>
</dbReference>
<dbReference type="InterPro" id="IPR050739">
    <property type="entry name" value="MFP"/>
</dbReference>
<comment type="subcellular location">
    <subcellularLocation>
        <location evidence="1">Membrane</location>
        <topology evidence="1">Single-pass membrane protein</topology>
    </subcellularLocation>
</comment>
<keyword evidence="2 6" id="KW-0812">Transmembrane</keyword>
<dbReference type="EMBL" id="ABOX02000003">
    <property type="protein sequence ID" value="EEF62945.1"/>
    <property type="molecule type" value="Genomic_DNA"/>
</dbReference>
<dbReference type="InterPro" id="IPR058792">
    <property type="entry name" value="Beta-barrel_RND_2"/>
</dbReference>
<protein>
    <submittedName>
        <fullName evidence="9">Secretion protein HlyD family protein</fullName>
    </submittedName>
</protein>
<dbReference type="GO" id="GO:0055085">
    <property type="term" value="P:transmembrane transport"/>
    <property type="evidence" value="ECO:0007669"/>
    <property type="project" value="InterPro"/>
</dbReference>
<feature type="region of interest" description="Disordered" evidence="5">
    <location>
        <begin position="1"/>
        <end position="31"/>
    </location>
</feature>
<keyword evidence="4 6" id="KW-0472">Membrane</keyword>
<dbReference type="GO" id="GO:0016020">
    <property type="term" value="C:membrane"/>
    <property type="evidence" value="ECO:0007669"/>
    <property type="project" value="UniProtKB-SubCell"/>
</dbReference>
<dbReference type="Pfam" id="PF25954">
    <property type="entry name" value="Beta-barrel_RND_2"/>
    <property type="match status" value="1"/>
</dbReference>
<evidence type="ECO:0000313" key="9">
    <source>
        <dbReference type="EMBL" id="EEF62945.1"/>
    </source>
</evidence>
<evidence type="ECO:0000256" key="1">
    <source>
        <dbReference type="ARBA" id="ARBA00004167"/>
    </source>
</evidence>
<evidence type="ECO:0000256" key="5">
    <source>
        <dbReference type="SAM" id="MobiDB-lite"/>
    </source>
</evidence>
<sequence>MSNTTELPKEPDAINKPIAANGESRGLDSNKQRSNRKAVRWVIFSVVILGVLAWVGNFVYHAFLYEETDDAYVAGHVHQVSPEVDGRVKEVLVKENQTVKAGDVLVRLDPLEYEIGLQKAEANLAQASAQALQAKAAVSQAGAQLLEAQSHAVQAEAQVRQTSAQLELAGHNQERNLQLQTSNGAISKSDVDATHSALDSAQAAADAATANLNAIKAGVTAAQAQRESAEAMEVAAKAAIAADEAAVREAKRKLSYTAIVAPADGRIGNKNVEPGNRVQSGQTLFAMVEPEVWIVANFKETQLAKMHAGQSVDISIDAVPGKTFHGVLDSLAPASGAQFALLPPDNATGNFTKVVQRVPVRISFEQGSVRELMDQLRPGLSTIINVRVR</sequence>
<dbReference type="OrthoDB" id="9811754at2"/>
<evidence type="ECO:0000256" key="4">
    <source>
        <dbReference type="ARBA" id="ARBA00023136"/>
    </source>
</evidence>
<proteinExistence type="predicted"/>
<feature type="transmembrane region" description="Helical" evidence="6">
    <location>
        <begin position="41"/>
        <end position="63"/>
    </location>
</feature>
<dbReference type="AlphaFoldDB" id="B9XBR0"/>
<accession>B9XBR0</accession>
<feature type="domain" description="Multidrug resistance protein MdtA-like barrel-sandwich hybrid" evidence="7">
    <location>
        <begin position="79"/>
        <end position="288"/>
    </location>
</feature>
<evidence type="ECO:0000259" key="8">
    <source>
        <dbReference type="Pfam" id="PF25954"/>
    </source>
</evidence>
<evidence type="ECO:0000256" key="2">
    <source>
        <dbReference type="ARBA" id="ARBA00022692"/>
    </source>
</evidence>
<dbReference type="PANTHER" id="PTHR30386:SF26">
    <property type="entry name" value="TRANSPORT PROTEIN COMB"/>
    <property type="match status" value="1"/>
</dbReference>
<dbReference type="PRINTS" id="PR01490">
    <property type="entry name" value="RTXTOXIND"/>
</dbReference>
<dbReference type="Gene3D" id="2.40.50.100">
    <property type="match status" value="1"/>
</dbReference>
<evidence type="ECO:0000313" key="10">
    <source>
        <dbReference type="Proteomes" id="UP000003688"/>
    </source>
</evidence>
<evidence type="ECO:0000256" key="6">
    <source>
        <dbReference type="SAM" id="Phobius"/>
    </source>
</evidence>
<reference evidence="9 10" key="1">
    <citation type="journal article" date="2011" name="J. Bacteriol.">
        <title>Genome sequence of 'Pedosphaera parvula' Ellin514, an aerobic Verrucomicrobial isolate from pasture soil.</title>
        <authorList>
            <person name="Kant R."/>
            <person name="van Passel M.W."/>
            <person name="Sangwan P."/>
            <person name="Palva A."/>
            <person name="Lucas S."/>
            <person name="Copeland A."/>
            <person name="Lapidus A."/>
            <person name="Glavina Del Rio T."/>
            <person name="Dalin E."/>
            <person name="Tice H."/>
            <person name="Bruce D."/>
            <person name="Goodwin L."/>
            <person name="Pitluck S."/>
            <person name="Chertkov O."/>
            <person name="Larimer F.W."/>
            <person name="Land M.L."/>
            <person name="Hauser L."/>
            <person name="Brettin T.S."/>
            <person name="Detter J.C."/>
            <person name="Han S."/>
            <person name="de Vos W.M."/>
            <person name="Janssen P.H."/>
            <person name="Smidt H."/>
        </authorList>
    </citation>
    <scope>NUCLEOTIDE SEQUENCE [LARGE SCALE GENOMIC DNA]</scope>
    <source>
        <strain evidence="9 10">Ellin514</strain>
    </source>
</reference>
<dbReference type="Pfam" id="PF25917">
    <property type="entry name" value="BSH_RND"/>
    <property type="match status" value="1"/>
</dbReference>
<evidence type="ECO:0000259" key="7">
    <source>
        <dbReference type="Pfam" id="PF25917"/>
    </source>
</evidence>
<feature type="domain" description="CusB-like beta-barrel" evidence="8">
    <location>
        <begin position="291"/>
        <end position="334"/>
    </location>
</feature>
<dbReference type="RefSeq" id="WP_007413258.1">
    <property type="nucleotide sequence ID" value="NZ_ABOX02000003.1"/>
</dbReference>
<keyword evidence="10" id="KW-1185">Reference proteome</keyword>
<comment type="caution">
    <text evidence="9">The sequence shown here is derived from an EMBL/GenBank/DDBJ whole genome shotgun (WGS) entry which is preliminary data.</text>
</comment>
<evidence type="ECO:0000256" key="3">
    <source>
        <dbReference type="ARBA" id="ARBA00022989"/>
    </source>
</evidence>
<dbReference type="Gene3D" id="2.40.30.170">
    <property type="match status" value="1"/>
</dbReference>
<organism evidence="9 10">
    <name type="scientific">Pedosphaera parvula (strain Ellin514)</name>
    <dbReference type="NCBI Taxonomy" id="320771"/>
    <lineage>
        <taxon>Bacteria</taxon>
        <taxon>Pseudomonadati</taxon>
        <taxon>Verrucomicrobiota</taxon>
        <taxon>Pedosphaerae</taxon>
        <taxon>Pedosphaerales</taxon>
        <taxon>Pedosphaeraceae</taxon>
        <taxon>Pedosphaera</taxon>
    </lineage>
</organism>
<keyword evidence="3 6" id="KW-1133">Transmembrane helix</keyword>
<name>B9XBR0_PEDPL</name>
<dbReference type="PANTHER" id="PTHR30386">
    <property type="entry name" value="MEMBRANE FUSION SUBUNIT OF EMRAB-TOLC MULTIDRUG EFFLUX PUMP"/>
    <property type="match status" value="1"/>
</dbReference>
<dbReference type="Proteomes" id="UP000003688">
    <property type="component" value="Unassembled WGS sequence"/>
</dbReference>
<gene>
    <name evidence="9" type="ORF">Cflav_PD5580</name>
</gene>